<evidence type="ECO:0000259" key="2">
    <source>
        <dbReference type="SMART" id="SM00460"/>
    </source>
</evidence>
<dbReference type="AlphaFoldDB" id="A0A2S0VSP0"/>
<dbReference type="PANTHER" id="PTHR42736:SF1">
    <property type="entry name" value="PROTEIN-GLUTAMINE GAMMA-GLUTAMYLTRANSFERASE"/>
    <property type="match status" value="1"/>
</dbReference>
<keyword evidence="1" id="KW-0812">Transmembrane</keyword>
<dbReference type="KEGG" id="cate:C2869_12560"/>
<protein>
    <recommendedName>
        <fullName evidence="2">Transglutaminase-like domain-containing protein</fullName>
    </recommendedName>
</protein>
<accession>A0A2S0VSP0</accession>
<dbReference type="Pfam" id="PF01841">
    <property type="entry name" value="Transglut_core"/>
    <property type="match status" value="1"/>
</dbReference>
<dbReference type="SMART" id="SM00460">
    <property type="entry name" value="TGc"/>
    <property type="match status" value="1"/>
</dbReference>
<feature type="transmembrane region" description="Helical" evidence="1">
    <location>
        <begin position="68"/>
        <end position="86"/>
    </location>
</feature>
<dbReference type="SUPFAM" id="SSF54001">
    <property type="entry name" value="Cysteine proteinases"/>
    <property type="match status" value="1"/>
</dbReference>
<evidence type="ECO:0000313" key="3">
    <source>
        <dbReference type="EMBL" id="AWB67217.1"/>
    </source>
</evidence>
<dbReference type="InterPro" id="IPR002931">
    <property type="entry name" value="Transglutaminase-like"/>
</dbReference>
<dbReference type="InterPro" id="IPR038765">
    <property type="entry name" value="Papain-like_cys_pep_sf"/>
</dbReference>
<reference evidence="3 4" key="1">
    <citation type="submission" date="2018-01" db="EMBL/GenBank/DDBJ databases">
        <title>Genome sequence of a Cantenovulum-like bacteria.</title>
        <authorList>
            <person name="Tan W.R."/>
            <person name="Lau N.-S."/>
            <person name="Go F."/>
            <person name="Amirul A.-A.A."/>
        </authorList>
    </citation>
    <scope>NUCLEOTIDE SEQUENCE [LARGE SCALE GENOMIC DNA]</scope>
    <source>
        <strain evidence="3 4">CCB-QB4</strain>
    </source>
</reference>
<dbReference type="InterPro" id="IPR052901">
    <property type="entry name" value="Bact_TGase-like"/>
</dbReference>
<keyword evidence="4" id="KW-1185">Reference proteome</keyword>
<evidence type="ECO:0000256" key="1">
    <source>
        <dbReference type="SAM" id="Phobius"/>
    </source>
</evidence>
<keyword evidence="1" id="KW-0472">Membrane</keyword>
<keyword evidence="1" id="KW-1133">Transmembrane helix</keyword>
<name>A0A2S0VSP0_9ALTE</name>
<dbReference type="PANTHER" id="PTHR42736">
    <property type="entry name" value="PROTEIN-GLUTAMINE GAMMA-GLUTAMYLTRANSFERASE"/>
    <property type="match status" value="1"/>
</dbReference>
<feature type="transmembrane region" description="Helical" evidence="1">
    <location>
        <begin position="170"/>
        <end position="188"/>
    </location>
</feature>
<organism evidence="3 4">
    <name type="scientific">Saccharobesus litoralis</name>
    <dbReference type="NCBI Taxonomy" id="2172099"/>
    <lineage>
        <taxon>Bacteria</taxon>
        <taxon>Pseudomonadati</taxon>
        <taxon>Pseudomonadota</taxon>
        <taxon>Gammaproteobacteria</taxon>
        <taxon>Alteromonadales</taxon>
        <taxon>Alteromonadaceae</taxon>
        <taxon>Saccharobesus</taxon>
    </lineage>
</organism>
<feature type="transmembrane region" description="Helical" evidence="1">
    <location>
        <begin position="566"/>
        <end position="588"/>
    </location>
</feature>
<feature type="domain" description="Transglutaminase-like" evidence="2">
    <location>
        <begin position="415"/>
        <end position="486"/>
    </location>
</feature>
<dbReference type="InterPro" id="IPR021878">
    <property type="entry name" value="TgpA_N"/>
</dbReference>
<sequence>MTVVVRNTQTNLSRAQLYKMLGFMFVSQSILLTYQAVQHVNWVIFFYILCAIWRFTEIQKLVPPITKTLKSSCFVVGIILVGATAIEHTILTALFVMLCVAISLKLLEFNTSRDLFGILVIQLFLTASTVLFFFDLHHVLLLTLSLFLILACLVQFKLPNLALADSLKRSGQLALFSLPMALFLFFMMPQLPPLWKMAKPKAAPTGLSEDVKPGDIADLAGSNKLAFRVEFQSTAPKNDQLYWRTIVHEEFDGESWKMSPVMRRWLKQPKHRRYRTPVDVYQFNNTNWQYNVILEASYQPWMPALSLASSQDSQVALSPNLTLVNEQIFSKATQYKVVSYQQLLSEPQLNYARWQNLQLPAQGNERTREWARQERQKFANDLDFISHILNLFNQQNFRYTLKPPRYGVDGIDKFLFDGRAGFCAHYASAFSFIMRSVGIPARVVSGYQGGEWNPKGQYYSLYQYDAHAWSEVYLGDLGWKRFDPTAFVAPERVELNLQQAMRGQDSFLADSQFALVKYKDLPLVNDMRHWLANVDYQWTRWIINYNRKKQENLFKLLFGQQQNWHFYLKLVLFLLAGVAVFVFLIVYIQRIKRSPSQSIKYYQLALSRLAKYQIHKQPGDTPQRLTPQVALVAPQLLPHWQLICQLLDDIQYRSLTPKQYKQKLKQLKKCIALIK</sequence>
<feature type="transmembrane region" description="Helical" evidence="1">
    <location>
        <begin position="40"/>
        <end position="56"/>
    </location>
</feature>
<dbReference type="Gene3D" id="3.10.620.30">
    <property type="match status" value="1"/>
</dbReference>
<dbReference type="Proteomes" id="UP000244441">
    <property type="component" value="Chromosome"/>
</dbReference>
<gene>
    <name evidence="3" type="ORF">C2869_12560</name>
</gene>
<dbReference type="Pfam" id="PF11992">
    <property type="entry name" value="TgpA_N"/>
    <property type="match status" value="1"/>
</dbReference>
<dbReference type="EMBL" id="CP026604">
    <property type="protein sequence ID" value="AWB67217.1"/>
    <property type="molecule type" value="Genomic_DNA"/>
</dbReference>
<proteinExistence type="predicted"/>
<feature type="transmembrane region" description="Helical" evidence="1">
    <location>
        <begin position="115"/>
        <end position="134"/>
    </location>
</feature>
<dbReference type="RefSeq" id="WP_108603264.1">
    <property type="nucleotide sequence ID" value="NZ_CP026604.1"/>
</dbReference>
<feature type="transmembrane region" description="Helical" evidence="1">
    <location>
        <begin position="140"/>
        <end position="158"/>
    </location>
</feature>
<evidence type="ECO:0000313" key="4">
    <source>
        <dbReference type="Proteomes" id="UP000244441"/>
    </source>
</evidence>